<sequence>MKDYKPLFLKLLENKLSRQEFISLSTNIQRILKKTFKTYFDHKTESLFKKYYGSDYLQVLTQEIFLRFLDKKEMIKNLEVIHEKYIFTTAKNLIYYHLTSEFSSVKKEINLEDMKLQNETDLKDKYKVEERLPQYVLDYLENIKAIQIVNVIKKTLSKKELETLCCYIYKHIYQKEVPTNTKKEVHYKRWERIKNKLKNVFEEPFQVEEIPAVKVFEMIKSEICEKIYYK</sequence>
<dbReference type="EMBL" id="DLVE01000031">
    <property type="protein sequence ID" value="HAA83656.1"/>
    <property type="molecule type" value="Genomic_DNA"/>
</dbReference>
<dbReference type="Pfam" id="PF04699">
    <property type="entry name" value="P16-Arc"/>
    <property type="match status" value="1"/>
</dbReference>
<evidence type="ECO:0000313" key="1">
    <source>
        <dbReference type="EMBL" id="HAA83656.1"/>
    </source>
</evidence>
<accession>A0A3B8N5Z8</accession>
<dbReference type="GO" id="GO:0034314">
    <property type="term" value="P:Arp2/3 complex-mediated actin nucleation"/>
    <property type="evidence" value="ECO:0007669"/>
    <property type="project" value="InterPro"/>
</dbReference>
<dbReference type="InterPro" id="IPR006789">
    <property type="entry name" value="ARPC5"/>
</dbReference>
<dbReference type="AlphaFoldDB" id="A0A3B8N5Z8"/>
<dbReference type="Proteomes" id="UP000257240">
    <property type="component" value="Unassembled WGS sequence"/>
</dbReference>
<comment type="caution">
    <text evidence="1">The sequence shown here is derived from an EMBL/GenBank/DDBJ whole genome shotgun (WGS) entry which is preliminary data.</text>
</comment>
<organism evidence="1 2">
    <name type="scientific">Thermodesulfobacterium commune</name>
    <dbReference type="NCBI Taxonomy" id="1741"/>
    <lineage>
        <taxon>Bacteria</taxon>
        <taxon>Pseudomonadati</taxon>
        <taxon>Thermodesulfobacteriota</taxon>
        <taxon>Thermodesulfobacteria</taxon>
        <taxon>Thermodesulfobacteriales</taxon>
        <taxon>Thermodesulfobacteriaceae</taxon>
        <taxon>Thermodesulfobacterium</taxon>
    </lineage>
</organism>
<dbReference type="GO" id="GO:0005885">
    <property type="term" value="C:Arp2/3 protein complex"/>
    <property type="evidence" value="ECO:0007669"/>
    <property type="project" value="InterPro"/>
</dbReference>
<dbReference type="RefSeq" id="WP_273010671.1">
    <property type="nucleotide sequence ID" value="NZ_DAINLL010000027.1"/>
</dbReference>
<reference evidence="1 2" key="1">
    <citation type="journal article" date="2018" name="Nat. Biotechnol.">
        <title>A standardized bacterial taxonomy based on genome phylogeny substantially revises the tree of life.</title>
        <authorList>
            <person name="Parks D.H."/>
            <person name="Chuvochina M."/>
            <person name="Waite D.W."/>
            <person name="Rinke C."/>
            <person name="Skarshewski A."/>
            <person name="Chaumeil P.A."/>
            <person name="Hugenholtz P."/>
        </authorList>
    </citation>
    <scope>NUCLEOTIDE SEQUENCE [LARGE SCALE GENOMIC DNA]</scope>
    <source>
        <strain evidence="1">UBA12529</strain>
    </source>
</reference>
<evidence type="ECO:0000313" key="2">
    <source>
        <dbReference type="Proteomes" id="UP000257240"/>
    </source>
</evidence>
<proteinExistence type="predicted"/>
<name>A0A3B8N5Z8_9BACT</name>
<protein>
    <submittedName>
        <fullName evidence="1">Uncharacterized protein</fullName>
    </submittedName>
</protein>
<gene>
    <name evidence="1" type="ORF">DCE01_02545</name>
</gene>